<accession>A0A3S5AST1</accession>
<name>A0A3S5AST1_9PLAT</name>
<evidence type="ECO:0008006" key="3">
    <source>
        <dbReference type="Google" id="ProtNLM"/>
    </source>
</evidence>
<evidence type="ECO:0000313" key="1">
    <source>
        <dbReference type="EMBL" id="VEL27490.1"/>
    </source>
</evidence>
<keyword evidence="2" id="KW-1185">Reference proteome</keyword>
<organism evidence="1 2">
    <name type="scientific">Protopolystoma xenopodis</name>
    <dbReference type="NCBI Taxonomy" id="117903"/>
    <lineage>
        <taxon>Eukaryota</taxon>
        <taxon>Metazoa</taxon>
        <taxon>Spiralia</taxon>
        <taxon>Lophotrochozoa</taxon>
        <taxon>Platyhelminthes</taxon>
        <taxon>Monogenea</taxon>
        <taxon>Polyopisthocotylea</taxon>
        <taxon>Polystomatidea</taxon>
        <taxon>Polystomatidae</taxon>
        <taxon>Protopolystoma</taxon>
    </lineage>
</organism>
<comment type="caution">
    <text evidence="1">The sequence shown here is derived from an EMBL/GenBank/DDBJ whole genome shotgun (WGS) entry which is preliminary data.</text>
</comment>
<reference evidence="1" key="1">
    <citation type="submission" date="2018-11" db="EMBL/GenBank/DDBJ databases">
        <authorList>
            <consortium name="Pathogen Informatics"/>
        </authorList>
    </citation>
    <scope>NUCLEOTIDE SEQUENCE</scope>
</reference>
<dbReference type="AlphaFoldDB" id="A0A3S5AST1"/>
<sequence length="100" mass="11717">MSDGEYYFDGYLIDVVDEDWRSDVLPHENILIKPNQLPESDSDPEAFVNQRRFGSVPSGDWPNERWNELDLHGLIFRSYLAEYPHPPLPPLPPARPRYLH</sequence>
<dbReference type="EMBL" id="CAAALY010087605">
    <property type="protein sequence ID" value="VEL27490.1"/>
    <property type="molecule type" value="Genomic_DNA"/>
</dbReference>
<dbReference type="OrthoDB" id="25675at2759"/>
<protein>
    <recommendedName>
        <fullName evidence="3">Anaphase-promoting complex subunit 13</fullName>
    </recommendedName>
</protein>
<evidence type="ECO:0000313" key="2">
    <source>
        <dbReference type="Proteomes" id="UP000784294"/>
    </source>
</evidence>
<dbReference type="Proteomes" id="UP000784294">
    <property type="component" value="Unassembled WGS sequence"/>
</dbReference>
<proteinExistence type="predicted"/>
<gene>
    <name evidence="1" type="ORF">PXEA_LOCUS20930</name>
</gene>